<feature type="transmembrane region" description="Helical" evidence="6">
    <location>
        <begin position="192"/>
        <end position="214"/>
    </location>
</feature>
<dbReference type="RefSeq" id="WP_104003362.1">
    <property type="nucleotide sequence ID" value="NZ_FNVQ01000002.1"/>
</dbReference>
<dbReference type="Proteomes" id="UP000236745">
    <property type="component" value="Unassembled WGS sequence"/>
</dbReference>
<feature type="transmembrane region" description="Helical" evidence="6">
    <location>
        <begin position="91"/>
        <end position="110"/>
    </location>
</feature>
<feature type="transmembrane region" description="Helical" evidence="6">
    <location>
        <begin position="20"/>
        <end position="37"/>
    </location>
</feature>
<evidence type="ECO:0000256" key="5">
    <source>
        <dbReference type="ARBA" id="ARBA00023136"/>
    </source>
</evidence>
<evidence type="ECO:0000256" key="2">
    <source>
        <dbReference type="ARBA" id="ARBA00022448"/>
    </source>
</evidence>
<dbReference type="PANTHER" id="PTHR23505">
    <property type="entry name" value="SPINSTER"/>
    <property type="match status" value="1"/>
</dbReference>
<feature type="transmembrane region" description="Helical" evidence="6">
    <location>
        <begin position="315"/>
        <end position="333"/>
    </location>
</feature>
<dbReference type="OrthoDB" id="6057322at2"/>
<name>A0A1H6AWF9_9GAMM</name>
<dbReference type="InterPro" id="IPR011701">
    <property type="entry name" value="MFS"/>
</dbReference>
<keyword evidence="2" id="KW-0813">Transport</keyword>
<proteinExistence type="predicted"/>
<dbReference type="Gene3D" id="1.20.1250.20">
    <property type="entry name" value="MFS general substrate transporter like domains"/>
    <property type="match status" value="2"/>
</dbReference>
<evidence type="ECO:0000313" key="9">
    <source>
        <dbReference type="Proteomes" id="UP000236745"/>
    </source>
</evidence>
<keyword evidence="9" id="KW-1185">Reference proteome</keyword>
<dbReference type="EMBL" id="FNVQ01000002">
    <property type="protein sequence ID" value="SEG52961.1"/>
    <property type="molecule type" value="Genomic_DNA"/>
</dbReference>
<evidence type="ECO:0000256" key="3">
    <source>
        <dbReference type="ARBA" id="ARBA00022692"/>
    </source>
</evidence>
<dbReference type="CDD" id="cd17328">
    <property type="entry name" value="MFS_spinster_like"/>
    <property type="match status" value="1"/>
</dbReference>
<feature type="transmembrane region" description="Helical" evidence="6">
    <location>
        <begin position="412"/>
        <end position="433"/>
    </location>
</feature>
<dbReference type="Pfam" id="PF07690">
    <property type="entry name" value="MFS_1"/>
    <property type="match status" value="1"/>
</dbReference>
<dbReference type="InterPro" id="IPR036259">
    <property type="entry name" value="MFS_trans_sf"/>
</dbReference>
<evidence type="ECO:0000256" key="4">
    <source>
        <dbReference type="ARBA" id="ARBA00022989"/>
    </source>
</evidence>
<dbReference type="InterPro" id="IPR020846">
    <property type="entry name" value="MFS_dom"/>
</dbReference>
<dbReference type="SUPFAM" id="SSF103473">
    <property type="entry name" value="MFS general substrate transporter"/>
    <property type="match status" value="1"/>
</dbReference>
<feature type="transmembrane region" description="Helical" evidence="6">
    <location>
        <begin position="149"/>
        <end position="172"/>
    </location>
</feature>
<organism evidence="8 9">
    <name type="scientific">Marinobacterium lutimaris</name>
    <dbReference type="NCBI Taxonomy" id="568106"/>
    <lineage>
        <taxon>Bacteria</taxon>
        <taxon>Pseudomonadati</taxon>
        <taxon>Pseudomonadota</taxon>
        <taxon>Gammaproteobacteria</taxon>
        <taxon>Oceanospirillales</taxon>
        <taxon>Oceanospirillaceae</taxon>
        <taxon>Marinobacterium</taxon>
    </lineage>
</organism>
<dbReference type="PROSITE" id="PS50850">
    <property type="entry name" value="MFS"/>
    <property type="match status" value="1"/>
</dbReference>
<accession>A0A1H6AWF9</accession>
<keyword evidence="4 6" id="KW-1133">Transmembrane helix</keyword>
<feature type="transmembrane region" description="Helical" evidence="6">
    <location>
        <begin position="282"/>
        <end position="303"/>
    </location>
</feature>
<sequence>MLAAKAELNQERGVERKTLYPWYIVALCTLGYVFSFLDRQVITLLIEPIKADLQITDTQFSLVTGLAFALFYAFMGLPIARWADTRSRPMLIACGIFVWSLATAVCGLAKSFGQLFFARMAVGCGEAALSPAAYSMITDAFPKHRVGMALGVYSSGSFLGAALAFIIGGAAIEYISSLGEVSLPIVGVMKPWQLTFWIVGLPGVLLALLFAITVKDPERKGEVRAKGYTLGEVGAYMKANFGTFASIYVGFSLLALTLYALMSWGPAYLLRNYELSMSQVGVYLGVVALVANASGVLTSGWLVDFFTRKGHDDAAMRAGMVGGLGVIIPAFIFPFVDSLVGTLCVYALAMYFASFPMATSAAALQNISPNQMRAQVTALFFVGMNMLGITCGSTLVALLTDYVFEDPAAVGHSMSVVAAGSAMLAALCLRVGLKHCRGTIASLAD</sequence>
<gene>
    <name evidence="8" type="ORF">SAMN05444390_102261</name>
</gene>
<comment type="subcellular location">
    <subcellularLocation>
        <location evidence="1">Membrane</location>
        <topology evidence="1">Multi-pass membrane protein</topology>
    </subcellularLocation>
</comment>
<keyword evidence="3 6" id="KW-0812">Transmembrane</keyword>
<evidence type="ECO:0000313" key="8">
    <source>
        <dbReference type="EMBL" id="SEG52961.1"/>
    </source>
</evidence>
<feature type="domain" description="Major facilitator superfamily (MFS) profile" evidence="7">
    <location>
        <begin position="24"/>
        <end position="437"/>
    </location>
</feature>
<feature type="transmembrane region" description="Helical" evidence="6">
    <location>
        <begin position="339"/>
        <end position="364"/>
    </location>
</feature>
<dbReference type="AlphaFoldDB" id="A0A1H6AWF9"/>
<reference evidence="8 9" key="1">
    <citation type="submission" date="2016-10" db="EMBL/GenBank/DDBJ databases">
        <authorList>
            <person name="de Groot N.N."/>
        </authorList>
    </citation>
    <scope>NUCLEOTIDE SEQUENCE [LARGE SCALE GENOMIC DNA]</scope>
    <source>
        <strain evidence="8 9">DSM 22012</strain>
    </source>
</reference>
<dbReference type="GO" id="GO:0016020">
    <property type="term" value="C:membrane"/>
    <property type="evidence" value="ECO:0007669"/>
    <property type="project" value="UniProtKB-SubCell"/>
</dbReference>
<feature type="transmembrane region" description="Helical" evidence="6">
    <location>
        <begin position="60"/>
        <end position="79"/>
    </location>
</feature>
<protein>
    <submittedName>
        <fullName evidence="8">Predicted arabinose efflux permease, MFS family</fullName>
    </submittedName>
</protein>
<dbReference type="InterPro" id="IPR044770">
    <property type="entry name" value="MFS_spinster-like"/>
</dbReference>
<feature type="transmembrane region" description="Helical" evidence="6">
    <location>
        <begin position="376"/>
        <end position="400"/>
    </location>
</feature>
<keyword evidence="5 6" id="KW-0472">Membrane</keyword>
<feature type="transmembrane region" description="Helical" evidence="6">
    <location>
        <begin position="235"/>
        <end position="262"/>
    </location>
</feature>
<evidence type="ECO:0000259" key="7">
    <source>
        <dbReference type="PROSITE" id="PS50850"/>
    </source>
</evidence>
<dbReference type="PANTHER" id="PTHR23505:SF79">
    <property type="entry name" value="PROTEIN SPINSTER"/>
    <property type="match status" value="1"/>
</dbReference>
<dbReference type="GO" id="GO:0022857">
    <property type="term" value="F:transmembrane transporter activity"/>
    <property type="evidence" value="ECO:0007669"/>
    <property type="project" value="InterPro"/>
</dbReference>
<evidence type="ECO:0000256" key="6">
    <source>
        <dbReference type="SAM" id="Phobius"/>
    </source>
</evidence>
<evidence type="ECO:0000256" key="1">
    <source>
        <dbReference type="ARBA" id="ARBA00004141"/>
    </source>
</evidence>